<dbReference type="PRINTS" id="PR00094">
    <property type="entry name" value="ADENYLTKNASE"/>
</dbReference>
<keyword evidence="6" id="KW-1185">Reference proteome</keyword>
<dbReference type="Pfam" id="PF00406">
    <property type="entry name" value="ADK"/>
    <property type="match status" value="1"/>
</dbReference>
<dbReference type="CDD" id="cd01428">
    <property type="entry name" value="ADK"/>
    <property type="match status" value="1"/>
</dbReference>
<evidence type="ECO:0000313" key="6">
    <source>
        <dbReference type="Proteomes" id="UP001162131"/>
    </source>
</evidence>
<proteinExistence type="inferred from homology"/>
<comment type="caution">
    <text evidence="5">The sequence shown here is derived from an EMBL/GenBank/DDBJ whole genome shotgun (WGS) entry which is preliminary data.</text>
</comment>
<dbReference type="EMBL" id="CAJZBQ010000056">
    <property type="protein sequence ID" value="CAG9333292.1"/>
    <property type="molecule type" value="Genomic_DNA"/>
</dbReference>
<dbReference type="HAMAP" id="MF_00235">
    <property type="entry name" value="Adenylate_kinase_Adk"/>
    <property type="match status" value="1"/>
</dbReference>
<feature type="region of interest" description="Disordered" evidence="4">
    <location>
        <begin position="864"/>
        <end position="894"/>
    </location>
</feature>
<evidence type="ECO:0000256" key="2">
    <source>
        <dbReference type="ARBA" id="ARBA00022741"/>
    </source>
</evidence>
<dbReference type="PROSITE" id="PS00113">
    <property type="entry name" value="ADENYLATE_KINASE"/>
    <property type="match status" value="1"/>
</dbReference>
<dbReference type="InterPro" id="IPR027417">
    <property type="entry name" value="P-loop_NTPase"/>
</dbReference>
<keyword evidence="1" id="KW-0808">Transferase</keyword>
<dbReference type="InterPro" id="IPR033690">
    <property type="entry name" value="Adenylat_kinase_CS"/>
</dbReference>
<reference evidence="5" key="1">
    <citation type="submission" date="2021-09" db="EMBL/GenBank/DDBJ databases">
        <authorList>
            <consortium name="AG Swart"/>
            <person name="Singh M."/>
            <person name="Singh A."/>
            <person name="Seah K."/>
            <person name="Emmerich C."/>
        </authorList>
    </citation>
    <scope>NUCLEOTIDE SEQUENCE</scope>
    <source>
        <strain evidence="5">ATCC30299</strain>
    </source>
</reference>
<gene>
    <name evidence="5" type="ORF">BSTOLATCC_MIC58107</name>
</gene>
<evidence type="ECO:0000256" key="3">
    <source>
        <dbReference type="ARBA" id="ARBA00022777"/>
    </source>
</evidence>
<keyword evidence="2" id="KW-0547">Nucleotide-binding</keyword>
<evidence type="ECO:0000256" key="4">
    <source>
        <dbReference type="SAM" id="MobiDB-lite"/>
    </source>
</evidence>
<dbReference type="AlphaFoldDB" id="A0AAU9K7X2"/>
<feature type="compositionally biased region" description="Acidic residues" evidence="4">
    <location>
        <begin position="873"/>
        <end position="887"/>
    </location>
</feature>
<dbReference type="GO" id="GO:0006139">
    <property type="term" value="P:nucleobase-containing compound metabolic process"/>
    <property type="evidence" value="ECO:0007669"/>
    <property type="project" value="InterPro"/>
</dbReference>
<dbReference type="InterPro" id="IPR000850">
    <property type="entry name" value="Adenylat/UMP-CMP_kin"/>
</dbReference>
<accession>A0AAU9K7X2</accession>
<dbReference type="GO" id="GO:0005524">
    <property type="term" value="F:ATP binding"/>
    <property type="evidence" value="ECO:0007669"/>
    <property type="project" value="InterPro"/>
</dbReference>
<name>A0AAU9K7X2_9CILI</name>
<dbReference type="GO" id="GO:0019205">
    <property type="term" value="F:nucleobase-containing compound kinase activity"/>
    <property type="evidence" value="ECO:0007669"/>
    <property type="project" value="InterPro"/>
</dbReference>
<sequence>MESQLRNQKPRIIYVAGGPGSGKGTQCAIMVKELGYNHTSIGDLMRAEIKAGSQEGKAVEAIVKSGNLVPKELTVSLLLKALQKMKANTILIDGFPRSNEQAVYLEQITQPIDYILLFDTDQEDVLVNRLIERGLTSGRADDKAETIRYRFQVYKNESAPVISLYDPFNVIRRVECLAPIEEVTKRTIKALRPEVYFVIGPKFSGKSTVSSYLVSRFQLHYISLDEIKRKGKGKNAVTLTNDYEIADTLISTLQQLRNQYRVVIEGFPENLIQAKRFTKILGDPNRVIYLKCSKDVAQQRLLAIGKQSSVYICPPEFNAIYEKFSAAIHDISTYYKNLGDHYGEIQVNDKEVDYIADKASKIIQPKVIMIRGKICQPFLKYIEAKGYKLVNACHLLVLWREARGLSNTVGIEEPSDDRELISILKNVLFSGNGVSKFAIYNFALKNASLIMEFEGMVCDISAVYYLYSPPFPKIDDEATHCLFSMGKMHFIDTYKVSRGSNLTDSDKSYFDMVMKETHEKSRSWVILVIGPTLSGKTEISNFISQKMGYPLVNYNTIIEETKVQLSTEEEPKESLTYSEFLSGVQKYLAKFSNKFLVFDGLPPADQMFAGKDETFPEFQAPEGEIEEEAAISMKSDEVAKRANAFIEKLPLLLTIELECTFEACEKRYREKNEVNPDDVLPAESRKEILETIKVHEKISKGSDLMPHRIPRSLAVDSSSKTLPQIKATILSNLERRVILIRESWLPPEVLSMLYWKNQLFHIEMQTILQKGESRLDDIGEKLRRGVYDPKIRVELIKEEIESRPLRDTIIIISGFEVNETDEYLSGLEELILIEREIGRVQALITFSDELDEVDIEMIPVRKRKPKVKKEKEEDKDEKDEKSSDEEEQKSISIRKEIEEIPEEVHMWNNSQRSNFSKVFHHYQGVRSQLRRVELKGEDMLSTILKTLRRVIEEKDIRWNIQFLLDDSDSRILQSEVLGIQYPPTAPFQQILPLDIRNLGKK</sequence>
<dbReference type="SUPFAM" id="SSF52540">
    <property type="entry name" value="P-loop containing nucleoside triphosphate hydrolases"/>
    <property type="match status" value="3"/>
</dbReference>
<dbReference type="Gene3D" id="3.40.50.300">
    <property type="entry name" value="P-loop containing nucleotide triphosphate hydrolases"/>
    <property type="match status" value="3"/>
</dbReference>
<dbReference type="PANTHER" id="PTHR23359">
    <property type="entry name" value="NUCLEOTIDE KINASE"/>
    <property type="match status" value="1"/>
</dbReference>
<evidence type="ECO:0000256" key="1">
    <source>
        <dbReference type="ARBA" id="ARBA00022679"/>
    </source>
</evidence>
<organism evidence="5 6">
    <name type="scientific">Blepharisma stoltei</name>
    <dbReference type="NCBI Taxonomy" id="1481888"/>
    <lineage>
        <taxon>Eukaryota</taxon>
        <taxon>Sar</taxon>
        <taxon>Alveolata</taxon>
        <taxon>Ciliophora</taxon>
        <taxon>Postciliodesmatophora</taxon>
        <taxon>Heterotrichea</taxon>
        <taxon>Heterotrichida</taxon>
        <taxon>Blepharismidae</taxon>
        <taxon>Blepharisma</taxon>
    </lineage>
</organism>
<protein>
    <recommendedName>
        <fullName evidence="7">Adenylate kinase</fullName>
    </recommendedName>
</protein>
<evidence type="ECO:0008006" key="7">
    <source>
        <dbReference type="Google" id="ProtNLM"/>
    </source>
</evidence>
<dbReference type="Proteomes" id="UP001162131">
    <property type="component" value="Unassembled WGS sequence"/>
</dbReference>
<evidence type="ECO:0000313" key="5">
    <source>
        <dbReference type="EMBL" id="CAG9333292.1"/>
    </source>
</evidence>
<keyword evidence="3" id="KW-0418">Kinase</keyword>